<accession>A0A4D4KG82</accession>
<feature type="compositionally biased region" description="Gly residues" evidence="1">
    <location>
        <begin position="14"/>
        <end position="27"/>
    </location>
</feature>
<dbReference type="EMBL" id="BJHV01000001">
    <property type="protein sequence ID" value="GDY45149.1"/>
    <property type="molecule type" value="Genomic_DNA"/>
</dbReference>
<feature type="compositionally biased region" description="Polar residues" evidence="1">
    <location>
        <begin position="92"/>
        <end position="101"/>
    </location>
</feature>
<proteinExistence type="predicted"/>
<dbReference type="Proteomes" id="UP000299290">
    <property type="component" value="Unassembled WGS sequence"/>
</dbReference>
<evidence type="ECO:0000313" key="3">
    <source>
        <dbReference type="Proteomes" id="UP000299290"/>
    </source>
</evidence>
<sequence length="138" mass="14071">MGGGPFGEQPELLGGEGVVVQGGGGDAGAHQHQIGPEPLHDRELLLGPAQIAGQQVLGDGLEVAEGLEEVDGQAQFGGAVPDPSGDRGLASRSFSKISTPSKPAAAMAVSFSSRVPLRHTVAMDLRMISLRRGARAGR</sequence>
<reference evidence="2 3" key="1">
    <citation type="journal article" date="2020" name="Int. J. Syst. Evol. Microbiol.">
        <title>Reclassification of Streptomyces castelarensis and Streptomyces sporoclivatus as later heterotypic synonyms of Streptomyces antimycoticus.</title>
        <authorList>
            <person name="Komaki H."/>
            <person name="Tamura T."/>
        </authorList>
    </citation>
    <scope>NUCLEOTIDE SEQUENCE [LARGE SCALE GENOMIC DNA]</scope>
    <source>
        <strain evidence="2 3">NBRC 12839</strain>
    </source>
</reference>
<evidence type="ECO:0000256" key="1">
    <source>
        <dbReference type="SAM" id="MobiDB-lite"/>
    </source>
</evidence>
<dbReference type="AlphaFoldDB" id="A0A4D4KG82"/>
<gene>
    <name evidence="2" type="ORF">SANT12839_060310</name>
</gene>
<organism evidence="2 3">
    <name type="scientific">Streptomyces antimycoticus</name>
    <dbReference type="NCBI Taxonomy" id="68175"/>
    <lineage>
        <taxon>Bacteria</taxon>
        <taxon>Bacillati</taxon>
        <taxon>Actinomycetota</taxon>
        <taxon>Actinomycetes</taxon>
        <taxon>Kitasatosporales</taxon>
        <taxon>Streptomycetaceae</taxon>
        <taxon>Streptomyces</taxon>
        <taxon>Streptomyces violaceusniger group</taxon>
    </lineage>
</organism>
<feature type="region of interest" description="Disordered" evidence="1">
    <location>
        <begin position="74"/>
        <end position="103"/>
    </location>
</feature>
<comment type="caution">
    <text evidence="2">The sequence shown here is derived from an EMBL/GenBank/DDBJ whole genome shotgun (WGS) entry which is preliminary data.</text>
</comment>
<feature type="region of interest" description="Disordered" evidence="1">
    <location>
        <begin position="1"/>
        <end position="35"/>
    </location>
</feature>
<protein>
    <submittedName>
        <fullName evidence="2">Uncharacterized protein</fullName>
    </submittedName>
</protein>
<evidence type="ECO:0000313" key="2">
    <source>
        <dbReference type="EMBL" id="GDY45149.1"/>
    </source>
</evidence>
<name>A0A4D4KG82_9ACTN</name>
<keyword evidence="3" id="KW-1185">Reference proteome</keyword>